<name>A0A183UTQ5_TOXCA</name>
<dbReference type="AlphaFoldDB" id="A0A183UTQ5"/>
<keyword evidence="10" id="KW-1015">Disulfide bond</keyword>
<keyword evidence="21" id="KW-1185">Reference proteome</keyword>
<keyword evidence="14" id="KW-1071">Ligand-gated ion channel</keyword>
<evidence type="ECO:0000256" key="16">
    <source>
        <dbReference type="ARBA" id="ARBA00034104"/>
    </source>
</evidence>
<dbReference type="Pfam" id="PF02931">
    <property type="entry name" value="Neur_chan_LBD"/>
    <property type="match status" value="1"/>
</dbReference>
<keyword evidence="5" id="KW-0732">Signal</keyword>
<evidence type="ECO:0000259" key="18">
    <source>
        <dbReference type="Pfam" id="PF02931"/>
    </source>
</evidence>
<evidence type="ECO:0000256" key="2">
    <source>
        <dbReference type="ARBA" id="ARBA00022448"/>
    </source>
</evidence>
<comment type="similarity">
    <text evidence="1">Belongs to the ligand-gated ion channel (TC 1.A.9) family. Acetylcholine receptor (TC 1.A.9.1) subfamily.</text>
</comment>
<dbReference type="Gene3D" id="2.70.170.10">
    <property type="entry name" value="Neurotransmitter-gated ion-channel ligand-binding domain"/>
    <property type="match status" value="1"/>
</dbReference>
<dbReference type="FunFam" id="2.70.170.10:FF:000016">
    <property type="entry name" value="Nicotinic acetylcholine receptor subunit"/>
    <property type="match status" value="1"/>
</dbReference>
<reference evidence="22" key="1">
    <citation type="submission" date="2016-06" db="UniProtKB">
        <authorList>
            <consortium name="WormBaseParasite"/>
        </authorList>
    </citation>
    <scope>IDENTIFICATION</scope>
</reference>
<dbReference type="Pfam" id="PF02932">
    <property type="entry name" value="Neur_chan_memb"/>
    <property type="match status" value="1"/>
</dbReference>
<evidence type="ECO:0000256" key="3">
    <source>
        <dbReference type="ARBA" id="ARBA00022475"/>
    </source>
</evidence>
<comment type="subcellular location">
    <subcellularLocation>
        <location evidence="16">Postsynaptic cell membrane</location>
        <topology evidence="16">Multi-pass membrane protein</topology>
    </subcellularLocation>
</comment>
<proteinExistence type="inferred from homology"/>
<evidence type="ECO:0000256" key="15">
    <source>
        <dbReference type="ARBA" id="ARBA00023303"/>
    </source>
</evidence>
<dbReference type="GO" id="GO:0022848">
    <property type="term" value="F:acetylcholine-gated monoatomic cation-selective channel activity"/>
    <property type="evidence" value="ECO:0007669"/>
    <property type="project" value="InterPro"/>
</dbReference>
<evidence type="ECO:0000256" key="14">
    <source>
        <dbReference type="ARBA" id="ARBA00023286"/>
    </source>
</evidence>
<dbReference type="PRINTS" id="PR00254">
    <property type="entry name" value="NICOTINICR"/>
</dbReference>
<sequence length="527" mass="60658">NYDYFERPIENSSRPLEIKVRLFLNQILDVDERNQVMTVMAWLQYNWTDYKLKWNPSDYGGITDIRFSGKDDTTAKLWRPDVLLFNSVAQTFDSTFSSHFVVKYNGEVIQNPPGILKFACDIDITWFPFDDQICFLKFGSWTYSGEFIDLDMDLTNLNIDSNDTEFSSTPIRDKDDPQNYFVHDSIDRAYYIVNGEWLLLNTPGVRVVKAFDGAPYHELYFYIRIRRRTLAYGINLIIPSVVISVMTVLGFTLPPEACEKVTLETTILLSVIFFLQMVSNMSPPSSDAIPILAAFFSCCLLVVSASVVFTVLVLNLQHRRAETHTMGPVLRYLLLELFPLLIMLKRPKQQIIRRRTPKMNDDSVLPIMRKTTVDNLSVMSVPCIAICRQGSAKSAEKHRETKTERIMVAIKKSLAQACIDLNLINKDFLAMSQKFEEQHEDHQIFSTRHYGTLDDEQVWLCGMIPFARAMNCRCIGMTKCRSPVHLEGDWHFAAMVVDRLCLYLFSSFILISTCGLILPHFLNKLNQ</sequence>
<evidence type="ECO:0000256" key="9">
    <source>
        <dbReference type="ARBA" id="ARBA00023136"/>
    </source>
</evidence>
<evidence type="ECO:0000256" key="11">
    <source>
        <dbReference type="ARBA" id="ARBA00023170"/>
    </source>
</evidence>
<evidence type="ECO:0000256" key="17">
    <source>
        <dbReference type="RuleBase" id="RU000687"/>
    </source>
</evidence>
<keyword evidence="13" id="KW-0628">Postsynaptic cell membrane</keyword>
<keyword evidence="4 17" id="KW-0812">Transmembrane</keyword>
<dbReference type="EMBL" id="UYWY01021024">
    <property type="protein sequence ID" value="VDM43196.1"/>
    <property type="molecule type" value="Genomic_DNA"/>
</dbReference>
<dbReference type="PANTHER" id="PTHR18945">
    <property type="entry name" value="NEUROTRANSMITTER GATED ION CHANNEL"/>
    <property type="match status" value="1"/>
</dbReference>
<protein>
    <submittedName>
        <fullName evidence="22">Cation transporter family protein</fullName>
    </submittedName>
</protein>
<feature type="transmembrane region" description="Helical" evidence="17">
    <location>
        <begin position="291"/>
        <end position="314"/>
    </location>
</feature>
<dbReference type="CDD" id="cd19051">
    <property type="entry name" value="LGIC_TM_cation"/>
    <property type="match status" value="1"/>
</dbReference>
<dbReference type="SUPFAM" id="SSF63712">
    <property type="entry name" value="Nicotinic receptor ligand binding domain-like"/>
    <property type="match status" value="1"/>
</dbReference>
<evidence type="ECO:0000256" key="8">
    <source>
        <dbReference type="ARBA" id="ARBA00023065"/>
    </source>
</evidence>
<keyword evidence="11" id="KW-0675">Receptor</keyword>
<dbReference type="InterPro" id="IPR038050">
    <property type="entry name" value="Neuro_actylchol_rec"/>
</dbReference>
<accession>A0A183UTQ5</accession>
<feature type="transmembrane region" description="Helical" evidence="17">
    <location>
        <begin position="326"/>
        <end position="344"/>
    </location>
</feature>
<evidence type="ECO:0000313" key="21">
    <source>
        <dbReference type="Proteomes" id="UP000050794"/>
    </source>
</evidence>
<dbReference type="PROSITE" id="PS00236">
    <property type="entry name" value="NEUROTR_ION_CHANNEL"/>
    <property type="match status" value="1"/>
</dbReference>
<dbReference type="SUPFAM" id="SSF90112">
    <property type="entry name" value="Neurotransmitter-gated ion-channel transmembrane pore"/>
    <property type="match status" value="1"/>
</dbReference>
<evidence type="ECO:0000256" key="6">
    <source>
        <dbReference type="ARBA" id="ARBA00022989"/>
    </source>
</evidence>
<keyword evidence="7" id="KW-0770">Synapse</keyword>
<evidence type="ECO:0000313" key="22">
    <source>
        <dbReference type="WBParaSite" id="TCNE_0001187501-mRNA-1"/>
    </source>
</evidence>
<evidence type="ECO:0000256" key="7">
    <source>
        <dbReference type="ARBA" id="ARBA00023018"/>
    </source>
</evidence>
<dbReference type="InterPro" id="IPR018000">
    <property type="entry name" value="Neurotransmitter_ion_chnl_CS"/>
</dbReference>
<feature type="transmembrane region" description="Helical" evidence="17">
    <location>
        <begin position="500"/>
        <end position="522"/>
    </location>
</feature>
<keyword evidence="8 17" id="KW-0406">Ion transport</keyword>
<dbReference type="CDD" id="cd18997">
    <property type="entry name" value="LGIC_ECD_nAChR"/>
    <property type="match status" value="1"/>
</dbReference>
<dbReference type="InterPro" id="IPR006029">
    <property type="entry name" value="Neurotrans-gated_channel_TM"/>
</dbReference>
<evidence type="ECO:0000256" key="10">
    <source>
        <dbReference type="ARBA" id="ARBA00023157"/>
    </source>
</evidence>
<feature type="domain" description="Neurotransmitter-gated ion-channel transmembrane" evidence="19">
    <location>
        <begin position="236"/>
        <end position="516"/>
    </location>
</feature>
<dbReference type="GO" id="GO:0045211">
    <property type="term" value="C:postsynaptic membrane"/>
    <property type="evidence" value="ECO:0007669"/>
    <property type="project" value="UniProtKB-SubCell"/>
</dbReference>
<dbReference type="WBParaSite" id="TCNE_0001187501-mRNA-1">
    <property type="protein sequence ID" value="TCNE_0001187501-mRNA-1"/>
    <property type="gene ID" value="TCNE_0001187501"/>
</dbReference>
<keyword evidence="3" id="KW-1003">Cell membrane</keyword>
<keyword evidence="15 17" id="KW-0407">Ion channel</keyword>
<reference evidence="20 21" key="2">
    <citation type="submission" date="2018-11" db="EMBL/GenBank/DDBJ databases">
        <authorList>
            <consortium name="Pathogen Informatics"/>
        </authorList>
    </citation>
    <scope>NUCLEOTIDE SEQUENCE [LARGE SCALE GENOMIC DNA]</scope>
</reference>
<evidence type="ECO:0000256" key="5">
    <source>
        <dbReference type="ARBA" id="ARBA00022729"/>
    </source>
</evidence>
<dbReference type="InterPro" id="IPR006202">
    <property type="entry name" value="Neur_chan_lig-bd"/>
</dbReference>
<dbReference type="PRINTS" id="PR00252">
    <property type="entry name" value="NRIONCHANNEL"/>
</dbReference>
<dbReference type="InterPro" id="IPR036719">
    <property type="entry name" value="Neuro-gated_channel_TM_sf"/>
</dbReference>
<feature type="transmembrane region" description="Helical" evidence="17">
    <location>
        <begin position="261"/>
        <end position="279"/>
    </location>
</feature>
<evidence type="ECO:0000256" key="12">
    <source>
        <dbReference type="ARBA" id="ARBA00023180"/>
    </source>
</evidence>
<feature type="transmembrane region" description="Helical" evidence="17">
    <location>
        <begin position="230"/>
        <end position="249"/>
    </location>
</feature>
<dbReference type="Proteomes" id="UP000050794">
    <property type="component" value="Unassembled WGS sequence"/>
</dbReference>
<organism evidence="21 22">
    <name type="scientific">Toxocara canis</name>
    <name type="common">Canine roundworm</name>
    <dbReference type="NCBI Taxonomy" id="6265"/>
    <lineage>
        <taxon>Eukaryota</taxon>
        <taxon>Metazoa</taxon>
        <taxon>Ecdysozoa</taxon>
        <taxon>Nematoda</taxon>
        <taxon>Chromadorea</taxon>
        <taxon>Rhabditida</taxon>
        <taxon>Spirurina</taxon>
        <taxon>Ascaridomorpha</taxon>
        <taxon>Ascaridoidea</taxon>
        <taxon>Toxocaridae</taxon>
        <taxon>Toxocara</taxon>
    </lineage>
</organism>
<dbReference type="InterPro" id="IPR006201">
    <property type="entry name" value="Neur_channel"/>
</dbReference>
<keyword evidence="12" id="KW-0325">Glycoprotein</keyword>
<dbReference type="Gene3D" id="1.20.58.390">
    <property type="entry name" value="Neurotransmitter-gated ion-channel transmembrane domain"/>
    <property type="match status" value="2"/>
</dbReference>
<feature type="domain" description="Neurotransmitter-gated ion-channel ligand-binding" evidence="18">
    <location>
        <begin position="1"/>
        <end position="229"/>
    </location>
</feature>
<keyword evidence="6 17" id="KW-1133">Transmembrane helix</keyword>
<keyword evidence="9 17" id="KW-0472">Membrane</keyword>
<evidence type="ECO:0000256" key="4">
    <source>
        <dbReference type="ARBA" id="ARBA00022692"/>
    </source>
</evidence>
<keyword evidence="2 17" id="KW-0813">Transport</keyword>
<dbReference type="InterPro" id="IPR036734">
    <property type="entry name" value="Neur_chan_lig-bd_sf"/>
</dbReference>
<gene>
    <name evidence="20" type="ORF">TCNE_LOCUS11875</name>
</gene>
<dbReference type="GO" id="GO:0004888">
    <property type="term" value="F:transmembrane signaling receptor activity"/>
    <property type="evidence" value="ECO:0007669"/>
    <property type="project" value="InterPro"/>
</dbReference>
<evidence type="ECO:0000256" key="1">
    <source>
        <dbReference type="ARBA" id="ARBA00009237"/>
    </source>
</evidence>
<evidence type="ECO:0000313" key="20">
    <source>
        <dbReference type="EMBL" id="VDM43196.1"/>
    </source>
</evidence>
<evidence type="ECO:0000259" key="19">
    <source>
        <dbReference type="Pfam" id="PF02932"/>
    </source>
</evidence>
<evidence type="ECO:0000256" key="13">
    <source>
        <dbReference type="ARBA" id="ARBA00023257"/>
    </source>
</evidence>
<dbReference type="InterPro" id="IPR002394">
    <property type="entry name" value="Nicotinic_acetylcholine_rcpt"/>
</dbReference>